<evidence type="ECO:0000313" key="3">
    <source>
        <dbReference type="EMBL" id="KAK5995210.1"/>
    </source>
</evidence>
<dbReference type="Pfam" id="PF06985">
    <property type="entry name" value="HET"/>
    <property type="match status" value="1"/>
</dbReference>
<feature type="compositionally biased region" description="Polar residues" evidence="1">
    <location>
        <begin position="282"/>
        <end position="292"/>
    </location>
</feature>
<feature type="region of interest" description="Disordered" evidence="1">
    <location>
        <begin position="281"/>
        <end position="301"/>
    </location>
</feature>
<comment type="caution">
    <text evidence="3">The sequence shown here is derived from an EMBL/GenBank/DDBJ whole genome shotgun (WGS) entry which is preliminary data.</text>
</comment>
<feature type="region of interest" description="Disordered" evidence="1">
    <location>
        <begin position="209"/>
        <end position="246"/>
    </location>
</feature>
<reference evidence="3 4" key="1">
    <citation type="submission" date="2024-01" db="EMBL/GenBank/DDBJ databases">
        <title>Complete genome of Cladobotryum mycophilum ATHUM6906.</title>
        <authorList>
            <person name="Christinaki A.C."/>
            <person name="Myridakis A.I."/>
            <person name="Kouvelis V.N."/>
        </authorList>
    </citation>
    <scope>NUCLEOTIDE SEQUENCE [LARGE SCALE GENOMIC DNA]</scope>
    <source>
        <strain evidence="3 4">ATHUM6906</strain>
    </source>
</reference>
<dbReference type="Proteomes" id="UP001338125">
    <property type="component" value="Unassembled WGS sequence"/>
</dbReference>
<gene>
    <name evidence="3" type="ORF">PT974_03608</name>
</gene>
<accession>A0ABR0SU08</accession>
<name>A0ABR0SU08_9HYPO</name>
<evidence type="ECO:0000313" key="4">
    <source>
        <dbReference type="Proteomes" id="UP001338125"/>
    </source>
</evidence>
<proteinExistence type="predicted"/>
<keyword evidence="4" id="KW-1185">Reference proteome</keyword>
<feature type="compositionally biased region" description="Low complexity" evidence="1">
    <location>
        <begin position="1"/>
        <end position="11"/>
    </location>
</feature>
<dbReference type="PANTHER" id="PTHR24148">
    <property type="entry name" value="ANKYRIN REPEAT DOMAIN-CONTAINING PROTEIN 39 HOMOLOG-RELATED"/>
    <property type="match status" value="1"/>
</dbReference>
<protein>
    <recommendedName>
        <fullName evidence="2">Heterokaryon incompatibility domain-containing protein</fullName>
    </recommendedName>
</protein>
<organism evidence="3 4">
    <name type="scientific">Cladobotryum mycophilum</name>
    <dbReference type="NCBI Taxonomy" id="491253"/>
    <lineage>
        <taxon>Eukaryota</taxon>
        <taxon>Fungi</taxon>
        <taxon>Dikarya</taxon>
        <taxon>Ascomycota</taxon>
        <taxon>Pezizomycotina</taxon>
        <taxon>Sordariomycetes</taxon>
        <taxon>Hypocreomycetidae</taxon>
        <taxon>Hypocreales</taxon>
        <taxon>Hypocreaceae</taxon>
        <taxon>Cladobotryum</taxon>
    </lineage>
</organism>
<dbReference type="EMBL" id="JAVFKD010000004">
    <property type="protein sequence ID" value="KAK5995210.1"/>
    <property type="molecule type" value="Genomic_DNA"/>
</dbReference>
<sequence length="789" mass="89005">MASSSSSSQQPTPLPPRSRLDNSSLYRSLPLDSRSIRLVRLRGPGVLELQVFKNIFPAQGGPPPSHVPTFYAISYCWSGSPQDAHWSCNGEDLLTTRTLHDLFLQILEAVKERRAMRQSYFPKQPFIHVSVDPKTGNVEYPWLWIDQICINQNDQAEKVSQIGLMTSIYFTSQQTIVWLGSGGDTSDLKKVAADPQDLSLPDRFHLEQRERQQKQGLPQSRVSQQRAGWQQRQTSPRWPGFQHSQNFQNNHSFRHDEFFQNNHNFQNDQFFQYGQEQFGQLPQGSREWQQPSREGYGAPEPPIARINEGKALLRALVKLMSLPWFSRTWVLQEVALSPKTPMVVYGTMMLDWSMIFKAISYAESLTPSDMAYAAVKAQTDEIMGKFPQAFRNMKAFALLTSREPEQSIPPLFPLQDLLLLTPCFQATVAHDRVVGLLGLAKEARLGSNPGDSGSVPAALRVNYQKPFEEWTSELTRYIIENSRSLRIWWLLREKPRLPNLPSWAVDFGDSSPDYLLFAEFRGGHAMAQENVLPELEVMHSALCSKPGEYRPVPQSDDKILVVEGRQFDTIQAVGPPLDCDENLVATWKAFSHAFGGTTTRPVDKNKFKEKSLLFVWAWFMKRMSDINPLAIQHPGQKPFGGSNVMRALCVYMIEMLEKSGETTGPWVDELKGIMTQSGISSWFSSGDYNPSSFMSKLERGVLPKIKQSRPVASKHAIFWTEGNRHVGQGPSRALPGDIICALDGGESPMILRSTGSGATYQLIGPCYIAHDDHCPKNHGEVSNRTFQIV</sequence>
<feature type="compositionally biased region" description="Polar residues" evidence="1">
    <location>
        <begin position="214"/>
        <end position="246"/>
    </location>
</feature>
<evidence type="ECO:0000256" key="1">
    <source>
        <dbReference type="SAM" id="MobiDB-lite"/>
    </source>
</evidence>
<evidence type="ECO:0000259" key="2">
    <source>
        <dbReference type="Pfam" id="PF06985"/>
    </source>
</evidence>
<feature type="region of interest" description="Disordered" evidence="1">
    <location>
        <begin position="1"/>
        <end position="23"/>
    </location>
</feature>
<dbReference type="InterPro" id="IPR052895">
    <property type="entry name" value="HetReg/Transcr_Mod"/>
</dbReference>
<dbReference type="PANTHER" id="PTHR24148:SF64">
    <property type="entry name" value="HETEROKARYON INCOMPATIBILITY DOMAIN-CONTAINING PROTEIN"/>
    <property type="match status" value="1"/>
</dbReference>
<dbReference type="InterPro" id="IPR010730">
    <property type="entry name" value="HET"/>
</dbReference>
<feature type="domain" description="Heterokaryon incompatibility" evidence="2">
    <location>
        <begin position="71"/>
        <end position="333"/>
    </location>
</feature>